<proteinExistence type="predicted"/>
<organism evidence="2 3">
    <name type="scientific">Dufourea novaeangliae</name>
    <name type="common">Sweat bee</name>
    <dbReference type="NCBI Taxonomy" id="178035"/>
    <lineage>
        <taxon>Eukaryota</taxon>
        <taxon>Metazoa</taxon>
        <taxon>Ecdysozoa</taxon>
        <taxon>Arthropoda</taxon>
        <taxon>Hexapoda</taxon>
        <taxon>Insecta</taxon>
        <taxon>Pterygota</taxon>
        <taxon>Neoptera</taxon>
        <taxon>Endopterygota</taxon>
        <taxon>Hymenoptera</taxon>
        <taxon>Apocrita</taxon>
        <taxon>Aculeata</taxon>
        <taxon>Apoidea</taxon>
        <taxon>Anthophila</taxon>
        <taxon>Halictidae</taxon>
        <taxon>Rophitinae</taxon>
        <taxon>Dufourea</taxon>
    </lineage>
</organism>
<evidence type="ECO:0000313" key="3">
    <source>
        <dbReference type="Proteomes" id="UP000076502"/>
    </source>
</evidence>
<feature type="region of interest" description="Disordered" evidence="1">
    <location>
        <begin position="191"/>
        <end position="210"/>
    </location>
</feature>
<gene>
    <name evidence="2" type="ORF">WN55_06345</name>
</gene>
<reference evidence="2 3" key="1">
    <citation type="submission" date="2015-07" db="EMBL/GenBank/DDBJ databases">
        <title>The genome of Dufourea novaeangliae.</title>
        <authorList>
            <person name="Pan H."/>
            <person name="Kapheim K."/>
        </authorList>
    </citation>
    <scope>NUCLEOTIDE SEQUENCE [LARGE SCALE GENOMIC DNA]</scope>
    <source>
        <strain evidence="2">0120121106</strain>
        <tissue evidence="2">Whole body</tissue>
    </source>
</reference>
<evidence type="ECO:0000256" key="1">
    <source>
        <dbReference type="SAM" id="MobiDB-lite"/>
    </source>
</evidence>
<dbReference type="STRING" id="178035.A0A154PQD6"/>
<dbReference type="EMBL" id="KQ435037">
    <property type="protein sequence ID" value="KZC14113.1"/>
    <property type="molecule type" value="Genomic_DNA"/>
</dbReference>
<dbReference type="OrthoDB" id="8197637at2759"/>
<keyword evidence="3" id="KW-1185">Reference proteome</keyword>
<feature type="compositionally biased region" description="Polar residues" evidence="1">
    <location>
        <begin position="223"/>
        <end position="232"/>
    </location>
</feature>
<protein>
    <submittedName>
        <fullName evidence="2">Uncharacterized protein</fullName>
    </submittedName>
</protein>
<feature type="region of interest" description="Disordered" evidence="1">
    <location>
        <begin position="412"/>
        <end position="439"/>
    </location>
</feature>
<evidence type="ECO:0000313" key="2">
    <source>
        <dbReference type="EMBL" id="KZC14113.1"/>
    </source>
</evidence>
<sequence>MYRDPNSTTGSGTSTKGDEVDIVNRFLAPLCARDETVRNIALAAARNTVEGWLGGVGSPNQWDDDGEMEEDVEKVGGAFKSQDGRSRASLVFTFFQSIFRYDIGIERSPTKSAPQAVQPPVHQAQLLQDTFRTEGFFPQSVTENQTFLEENSLECAEKYPSGSFDCVDGRTFGNETGYGTPNERRRYDVDSYRSGHSTSSDEGGKGFKIESQDRCRRFKDTTSAETRFGSSSESERKYIGSSSNERLNEMVSLEDRPRTKNYVKVKGAKQKQLEDDELDSDTRIYGKSPKFDENFGQNFAGRNLNFTRPKDLMPRDRRCYDSGDDVSFDETEITIRNRGDGVVFNTLDGFENETVNDIYHRQSDDNRAEDMQLKNFEIYPLDDEPLDVRSMCPTVEQTQDYLRKNDERKFSAGQIKRPLSQDEDVSSKSGRVLESPDVTPGDVGRMLNLGNALDGPRQAQANKYLSLVTLHLPVILRLSVNCPFQNVRIKCAEILEMVKDRGLPVPVPAFDGPSAFVPTTIHIEKMTRMLLHEPGWKIERKGSALLMRRDSTHTKTTRVCFRCDVEVREFERDEDYTVETEPEAAASPLAMCASCLAALCVTVILPWLLIGG</sequence>
<feature type="region of interest" description="Disordered" evidence="1">
    <location>
        <begin position="219"/>
        <end position="243"/>
    </location>
</feature>
<dbReference type="AlphaFoldDB" id="A0A154PQD6"/>
<dbReference type="Proteomes" id="UP000076502">
    <property type="component" value="Unassembled WGS sequence"/>
</dbReference>
<accession>A0A154PQD6</accession>
<name>A0A154PQD6_DUFNO</name>